<protein>
    <submittedName>
        <fullName evidence="1">T Lymphocyte Triggering Factor</fullName>
    </submittedName>
</protein>
<evidence type="ECO:0000313" key="1">
    <source>
        <dbReference type="EMBL" id="ESU40188.1"/>
    </source>
</evidence>
<comment type="caution">
    <text evidence="1">The sequence shown here is derived from an EMBL/GenBank/DDBJ whole genome shotgun (WGS) entry which is preliminary data.</text>
</comment>
<name>V6TMJ7_GIAIN</name>
<dbReference type="AlphaFoldDB" id="V6TMJ7"/>
<reference evidence="2" key="1">
    <citation type="submission" date="2012-02" db="EMBL/GenBank/DDBJ databases">
        <title>Genome sequencing of Giardia lamblia Genotypes A2 and B isolates (DH and GS) and comparative analysis with the genomes of Genotypes A1 and E (WB and Pig).</title>
        <authorList>
            <person name="Adam R."/>
            <person name="Dahlstrom E."/>
            <person name="Martens C."/>
            <person name="Bruno D."/>
            <person name="Barbian K."/>
            <person name="Porcella S.F."/>
            <person name="Nash T."/>
        </authorList>
    </citation>
    <scope>NUCLEOTIDE SEQUENCE</scope>
    <source>
        <strain evidence="2">GS</strain>
    </source>
</reference>
<feature type="non-terminal residue" evidence="1">
    <location>
        <position position="1"/>
    </location>
</feature>
<gene>
    <name evidence="1" type="ORF">GSB_155216</name>
</gene>
<organism evidence="1 2">
    <name type="scientific">Giardia intestinalis</name>
    <name type="common">Giardia lamblia</name>
    <dbReference type="NCBI Taxonomy" id="5741"/>
    <lineage>
        <taxon>Eukaryota</taxon>
        <taxon>Metamonada</taxon>
        <taxon>Diplomonadida</taxon>
        <taxon>Hexamitidae</taxon>
        <taxon>Giardiinae</taxon>
        <taxon>Giardia</taxon>
    </lineage>
</organism>
<reference evidence="1 2" key="2">
    <citation type="journal article" date="2013" name="Genome Biol. Evol.">
        <title>Genome sequencing of Giardia lamblia genotypes A2 and B isolates (DH and GS) and comparative analysis with the genomes of genotypes A1 and E (WB and Pig).</title>
        <authorList>
            <person name="Adam R.D."/>
            <person name="Dahlstrom E.W."/>
            <person name="Martens C.A."/>
            <person name="Bruno D.P."/>
            <person name="Barbian K.D."/>
            <person name="Ricklefs S.M."/>
            <person name="Hernandez M.M."/>
            <person name="Narla N.P."/>
            <person name="Patel R.B."/>
            <person name="Porcella S.F."/>
            <person name="Nash T.E."/>
        </authorList>
    </citation>
    <scope>NUCLEOTIDE SEQUENCE [LARGE SCALE GENOMIC DNA]</scope>
    <source>
        <strain evidence="1 2">GS</strain>
    </source>
</reference>
<accession>V6TMJ7</accession>
<evidence type="ECO:0000313" key="2">
    <source>
        <dbReference type="Proteomes" id="UP000018040"/>
    </source>
</evidence>
<proteinExistence type="predicted"/>
<sequence>VDWEQKLVINIILNRESELFLFYLTKFWKIADKPRRCYAQPF</sequence>
<dbReference type="Proteomes" id="UP000018040">
    <property type="component" value="Unassembled WGS sequence"/>
</dbReference>
<dbReference type="EMBL" id="AHHH01000291">
    <property type="protein sequence ID" value="ESU40188.1"/>
    <property type="molecule type" value="Genomic_DNA"/>
</dbReference>